<evidence type="ECO:0000313" key="1">
    <source>
        <dbReference type="EMBL" id="KAJ4714314.1"/>
    </source>
</evidence>
<dbReference type="EMBL" id="CM051400">
    <property type="protein sequence ID" value="KAJ4714314.1"/>
    <property type="molecule type" value="Genomic_DNA"/>
</dbReference>
<accession>A0ACC1XUC1</accession>
<sequence>MGTAGGSTPSGSNNRRNLGSEGDHLQSPNAVDQRQQRRIMSNREAARRSRVRKRAQLDDLIADANRLHNENRQIQYMILYSFQDYVNLLRENSLLNARHEKLQRKLIDFYEIIRSCSCSSENGVYVPPNTGDYAHLVSSNSGTFHHAQLDSVHYNEPNNIIHHADPVPVHDPCAQPRTIVHTQPFTVDDPSSQPSSVDHSQPITFDDPFAQPSSVAHSQPITVDDPFDDQPTTVLFEDPNPLNVEDYLGNADTFNDPHLNQTQHHYST</sequence>
<proteinExistence type="predicted"/>
<organism evidence="1 2">
    <name type="scientific">Melia azedarach</name>
    <name type="common">Chinaberry tree</name>
    <dbReference type="NCBI Taxonomy" id="155640"/>
    <lineage>
        <taxon>Eukaryota</taxon>
        <taxon>Viridiplantae</taxon>
        <taxon>Streptophyta</taxon>
        <taxon>Embryophyta</taxon>
        <taxon>Tracheophyta</taxon>
        <taxon>Spermatophyta</taxon>
        <taxon>Magnoliopsida</taxon>
        <taxon>eudicotyledons</taxon>
        <taxon>Gunneridae</taxon>
        <taxon>Pentapetalae</taxon>
        <taxon>rosids</taxon>
        <taxon>malvids</taxon>
        <taxon>Sapindales</taxon>
        <taxon>Meliaceae</taxon>
        <taxon>Melia</taxon>
    </lineage>
</organism>
<gene>
    <name evidence="1" type="ORF">OWV82_012818</name>
</gene>
<dbReference type="Proteomes" id="UP001164539">
    <property type="component" value="Chromosome 7"/>
</dbReference>
<keyword evidence="2" id="KW-1185">Reference proteome</keyword>
<comment type="caution">
    <text evidence="1">The sequence shown here is derived from an EMBL/GenBank/DDBJ whole genome shotgun (WGS) entry which is preliminary data.</text>
</comment>
<reference evidence="1 2" key="1">
    <citation type="journal article" date="2023" name="Science">
        <title>Complex scaffold remodeling in plant triterpene biosynthesis.</title>
        <authorList>
            <person name="De La Pena R."/>
            <person name="Hodgson H."/>
            <person name="Liu J.C."/>
            <person name="Stephenson M.J."/>
            <person name="Martin A.C."/>
            <person name="Owen C."/>
            <person name="Harkess A."/>
            <person name="Leebens-Mack J."/>
            <person name="Jimenez L.E."/>
            <person name="Osbourn A."/>
            <person name="Sattely E.S."/>
        </authorList>
    </citation>
    <scope>NUCLEOTIDE SEQUENCE [LARGE SCALE GENOMIC DNA]</scope>
    <source>
        <strain evidence="2">cv. JPN11</strain>
        <tissue evidence="1">Leaf</tissue>
    </source>
</reference>
<protein>
    <submittedName>
        <fullName evidence="1">BZIP transcription factor</fullName>
    </submittedName>
</protein>
<evidence type="ECO:0000313" key="2">
    <source>
        <dbReference type="Proteomes" id="UP001164539"/>
    </source>
</evidence>
<name>A0ACC1XUC1_MELAZ</name>